<proteinExistence type="predicted"/>
<dbReference type="AlphaFoldDB" id="A0A9P6LPN7"/>
<feature type="region of interest" description="Disordered" evidence="1">
    <location>
        <begin position="202"/>
        <end position="344"/>
    </location>
</feature>
<feature type="compositionally biased region" description="Low complexity" evidence="1">
    <location>
        <begin position="315"/>
        <end position="326"/>
    </location>
</feature>
<keyword evidence="3" id="KW-1185">Reference proteome</keyword>
<feature type="region of interest" description="Disordered" evidence="1">
    <location>
        <begin position="37"/>
        <end position="94"/>
    </location>
</feature>
<dbReference type="RefSeq" id="XP_038749303.1">
    <property type="nucleotide sequence ID" value="XM_038885372.1"/>
</dbReference>
<evidence type="ECO:0000313" key="2">
    <source>
        <dbReference type="EMBL" id="KAF9879842.1"/>
    </source>
</evidence>
<dbReference type="EMBL" id="JAATWM020000006">
    <property type="protein sequence ID" value="KAF9879842.1"/>
    <property type="molecule type" value="Genomic_DNA"/>
</dbReference>
<sequence>METNDNIEILVHVAAPCRAVDDARYRALAQAYLNFQPGGRTKISGGQPQGDADATIPSSLAEPAPSPYIPFHAPIPSSEATQLPSSPPQPQYYPLGHSFGSVQLSFGSVLDNRNSPDLGGAAREQEIVPSSQLPTQTQVAQDSWVAPPSVIDDSQPVNNTSLLEFSSPSRFFEHLADQLESNRDGRSQRTPVQSQRRALHLLEEVEEEPEESHNGDEEEHEEREEDEDKEEKDNGRKEEEEEEDDDDDDDGQVVLTTSSDAPAPGDIPPPAPSPPAGNVVLETPFPARKYPQLPSSPFDQIIQDTPCQPSKRQRPSSPSRAATSDPAPSPKRHRRSAPISESRSIIQAVSITESADHGDVYHFIRPPNQRHLNYLDRLEIHPTGPPVGSTRLTPDDLLTPRLRDLARQLNISKRYRPAEQARELRPFERGHWLLDWTTWRPTLRERAWHFLTDYILDGFAGWGVWCMRAADWSWLRVYCWGHVVGHVYLALYLASERALKTDSARWVDGAGEVVVITNGHENSESGDSMEDGAE</sequence>
<dbReference type="GeneID" id="62158446"/>
<evidence type="ECO:0000256" key="1">
    <source>
        <dbReference type="SAM" id="MobiDB-lite"/>
    </source>
</evidence>
<evidence type="ECO:0000313" key="3">
    <source>
        <dbReference type="Proteomes" id="UP000781932"/>
    </source>
</evidence>
<feature type="compositionally biased region" description="Acidic residues" evidence="1">
    <location>
        <begin position="239"/>
        <end position="251"/>
    </location>
</feature>
<feature type="compositionally biased region" description="Acidic residues" evidence="1">
    <location>
        <begin position="204"/>
        <end position="230"/>
    </location>
</feature>
<organism evidence="2 3">
    <name type="scientific">Colletotrichum karsti</name>
    <dbReference type="NCBI Taxonomy" id="1095194"/>
    <lineage>
        <taxon>Eukaryota</taxon>
        <taxon>Fungi</taxon>
        <taxon>Dikarya</taxon>
        <taxon>Ascomycota</taxon>
        <taxon>Pezizomycotina</taxon>
        <taxon>Sordariomycetes</taxon>
        <taxon>Hypocreomycetidae</taxon>
        <taxon>Glomerellales</taxon>
        <taxon>Glomerellaceae</taxon>
        <taxon>Colletotrichum</taxon>
        <taxon>Colletotrichum boninense species complex</taxon>
    </lineage>
</organism>
<reference evidence="2" key="1">
    <citation type="submission" date="2020-03" db="EMBL/GenBank/DDBJ databases">
        <authorList>
            <person name="He L."/>
        </authorList>
    </citation>
    <scope>NUCLEOTIDE SEQUENCE</scope>
    <source>
        <strain evidence="2">CkLH20</strain>
    </source>
</reference>
<feature type="compositionally biased region" description="Polar residues" evidence="1">
    <location>
        <begin position="293"/>
        <end position="308"/>
    </location>
</feature>
<protein>
    <submittedName>
        <fullName evidence="2">Uncharacterized protein</fullName>
    </submittedName>
</protein>
<feature type="region of interest" description="Disordered" evidence="1">
    <location>
        <begin position="130"/>
        <end position="157"/>
    </location>
</feature>
<dbReference type="Proteomes" id="UP000781932">
    <property type="component" value="Unassembled WGS sequence"/>
</dbReference>
<comment type="caution">
    <text evidence="2">The sequence shown here is derived from an EMBL/GenBank/DDBJ whole genome shotgun (WGS) entry which is preliminary data.</text>
</comment>
<name>A0A9P6LPN7_9PEZI</name>
<dbReference type="OrthoDB" id="5395975at2759"/>
<gene>
    <name evidence="2" type="ORF">CkaCkLH20_02653</name>
</gene>
<reference evidence="2" key="2">
    <citation type="submission" date="2020-11" db="EMBL/GenBank/DDBJ databases">
        <title>Whole genome sequencing of Colletotrichum sp.</title>
        <authorList>
            <person name="Li H."/>
        </authorList>
    </citation>
    <scope>NUCLEOTIDE SEQUENCE</scope>
    <source>
        <strain evidence="2">CkLH20</strain>
    </source>
</reference>
<feature type="compositionally biased region" description="Pro residues" evidence="1">
    <location>
        <begin position="265"/>
        <end position="275"/>
    </location>
</feature>
<accession>A0A9P6LPN7</accession>
<feature type="compositionally biased region" description="Polar residues" evidence="1">
    <location>
        <begin position="130"/>
        <end position="141"/>
    </location>
</feature>